<protein>
    <submittedName>
        <fullName evidence="3">Peptidase M15A, C-terminal</fullName>
    </submittedName>
</protein>
<evidence type="ECO:0000313" key="3">
    <source>
        <dbReference type="EMBL" id="CAB4201902.1"/>
    </source>
</evidence>
<dbReference type="Pfam" id="PF08291">
    <property type="entry name" value="Peptidase_M15_3"/>
    <property type="match status" value="1"/>
</dbReference>
<evidence type="ECO:0000259" key="1">
    <source>
        <dbReference type="Pfam" id="PF08291"/>
    </source>
</evidence>
<feature type="domain" description="Peptidase M15A C-terminal" evidence="1">
    <location>
        <begin position="6"/>
        <end position="116"/>
    </location>
</feature>
<proteinExistence type="predicted"/>
<dbReference type="EMBL" id="LR797311">
    <property type="protein sequence ID" value="CAB4201902.1"/>
    <property type="molecule type" value="Genomic_DNA"/>
</dbReference>
<dbReference type="Gene3D" id="3.30.1380.10">
    <property type="match status" value="1"/>
</dbReference>
<name>A0A6J5S4M3_9CAUD</name>
<sequence>MNLSEHFTLEELTVTDHRSLDNTPNAGEIENLRRLAVFLELVKERLGGRPVMVNSAFRSKAVNDAVGSKDTSQHRLGCAADIRIPGMTPDAVVRAVMASGLAYDQVIREFDIWTHLSIPNLPTAAPRKSALIIDRAGTRPFV</sequence>
<dbReference type="InterPro" id="IPR013230">
    <property type="entry name" value="Peptidase_M15A_C"/>
</dbReference>
<dbReference type="EMBL" id="LR797059">
    <property type="protein sequence ID" value="CAB4183906.1"/>
    <property type="molecule type" value="Genomic_DNA"/>
</dbReference>
<gene>
    <name evidence="2" type="ORF">UFOVP1101_19</name>
    <name evidence="3" type="ORF">UFOVP1362_7</name>
</gene>
<organism evidence="3">
    <name type="scientific">uncultured Caudovirales phage</name>
    <dbReference type="NCBI Taxonomy" id="2100421"/>
    <lineage>
        <taxon>Viruses</taxon>
        <taxon>Duplodnaviria</taxon>
        <taxon>Heunggongvirae</taxon>
        <taxon>Uroviricota</taxon>
        <taxon>Caudoviricetes</taxon>
        <taxon>Peduoviridae</taxon>
        <taxon>Maltschvirus</taxon>
        <taxon>Maltschvirus maltsch</taxon>
    </lineage>
</organism>
<dbReference type="SUPFAM" id="SSF55166">
    <property type="entry name" value="Hedgehog/DD-peptidase"/>
    <property type="match status" value="1"/>
</dbReference>
<dbReference type="InterPro" id="IPR009045">
    <property type="entry name" value="Zn_M74/Hedgehog-like"/>
</dbReference>
<accession>A0A6J5S4M3</accession>
<evidence type="ECO:0000313" key="2">
    <source>
        <dbReference type="EMBL" id="CAB4183906.1"/>
    </source>
</evidence>
<reference evidence="3" key="1">
    <citation type="submission" date="2020-05" db="EMBL/GenBank/DDBJ databases">
        <authorList>
            <person name="Chiriac C."/>
            <person name="Salcher M."/>
            <person name="Ghai R."/>
            <person name="Kavagutti S V."/>
        </authorList>
    </citation>
    <scope>NUCLEOTIDE SEQUENCE</scope>
</reference>